<gene>
    <name evidence="2" type="ordered locus">Sthe_3307</name>
</gene>
<evidence type="ECO:0000313" key="2">
    <source>
        <dbReference type="EMBL" id="ACZ40707.1"/>
    </source>
</evidence>
<organism evidence="2 3">
    <name type="scientific">Sphaerobacter thermophilus (strain ATCC 49802 / DSM 20745 / KCCM 41009 / NCIMB 13125 / S 6022)</name>
    <dbReference type="NCBI Taxonomy" id="479434"/>
    <lineage>
        <taxon>Bacteria</taxon>
        <taxon>Pseudomonadati</taxon>
        <taxon>Thermomicrobiota</taxon>
        <taxon>Thermomicrobia</taxon>
        <taxon>Sphaerobacterales</taxon>
        <taxon>Sphaerobacterineae</taxon>
        <taxon>Sphaerobacteraceae</taxon>
        <taxon>Sphaerobacter</taxon>
    </lineage>
</organism>
<dbReference type="SUPFAM" id="SSF53335">
    <property type="entry name" value="S-adenosyl-L-methionine-dependent methyltransferases"/>
    <property type="match status" value="1"/>
</dbReference>
<accession>D1CA64</accession>
<dbReference type="HOGENOM" id="CLU_081790_1_0_0"/>
<evidence type="ECO:0000313" key="3">
    <source>
        <dbReference type="Proteomes" id="UP000002027"/>
    </source>
</evidence>
<protein>
    <submittedName>
        <fullName evidence="2">Methyltransferase type 11</fullName>
    </submittedName>
</protein>
<dbReference type="InterPro" id="IPR041698">
    <property type="entry name" value="Methyltransf_25"/>
</dbReference>
<dbReference type="eggNOG" id="COG2226">
    <property type="taxonomic scope" value="Bacteria"/>
</dbReference>
<dbReference type="OrthoDB" id="9800454at2"/>
<dbReference type="AlphaFoldDB" id="D1CA64"/>
<name>D1CA64_SPHTD</name>
<sequence length="250" mass="27577">MSDSQTSPGSQPAWQEDDSTTFIRYGDAITPSRAEHVALLTSLIPVRPDEPFLAVDLACGAGGLSAAILERFPASQVVALDGSHRMLDEARRRLAPYAGRVDLRHFDLFARDWLDTLPGPARCFVSSLAIHHLDGPGKQRLFRDLYDRLEPGGALLILDLVEPVNSIAQAAYAAAWDAVVREQTADLPDGAEIYAFFQNGWNHFADPDLEVDKPSRLFDQLVWLREAGFAAVDCFWLRAGHALYGGYRSP</sequence>
<dbReference type="InParanoid" id="D1CA64"/>
<reference evidence="3" key="1">
    <citation type="submission" date="2009-11" db="EMBL/GenBank/DDBJ databases">
        <title>The complete chromosome 2 of Sphaerobacter thermophilus DSM 20745.</title>
        <authorList>
            <person name="Lucas S."/>
            <person name="Copeland A."/>
            <person name="Lapidus A."/>
            <person name="Glavina del Rio T."/>
            <person name="Dalin E."/>
            <person name="Tice H."/>
            <person name="Bruce D."/>
            <person name="Goodwin L."/>
            <person name="Pitluck S."/>
            <person name="Kyrpides N."/>
            <person name="Mavromatis K."/>
            <person name="Ivanova N."/>
            <person name="Mikhailova N."/>
            <person name="LaButti K.M."/>
            <person name="Clum A."/>
            <person name="Sun H.I."/>
            <person name="Brettin T."/>
            <person name="Detter J.C."/>
            <person name="Han C."/>
            <person name="Larimer F."/>
            <person name="Land M."/>
            <person name="Hauser L."/>
            <person name="Markowitz V."/>
            <person name="Cheng J.F."/>
            <person name="Hugenholtz P."/>
            <person name="Woyke T."/>
            <person name="Wu D."/>
            <person name="Steenblock K."/>
            <person name="Schneider S."/>
            <person name="Pukall R."/>
            <person name="Goeker M."/>
            <person name="Klenk H.P."/>
            <person name="Eisen J.A."/>
        </authorList>
    </citation>
    <scope>NUCLEOTIDE SEQUENCE [LARGE SCALE GENOMIC DNA]</scope>
    <source>
        <strain evidence="3">ATCC 49802 / DSM 20745 / S 6022</strain>
    </source>
</reference>
<keyword evidence="2" id="KW-0489">Methyltransferase</keyword>
<dbReference type="GO" id="GO:0008168">
    <property type="term" value="F:methyltransferase activity"/>
    <property type="evidence" value="ECO:0007669"/>
    <property type="project" value="UniProtKB-KW"/>
</dbReference>
<dbReference type="EMBL" id="CP001824">
    <property type="protein sequence ID" value="ACZ40707.1"/>
    <property type="molecule type" value="Genomic_DNA"/>
</dbReference>
<dbReference type="STRING" id="479434.Sthe_3307"/>
<feature type="domain" description="Methyltransferase" evidence="1">
    <location>
        <begin position="55"/>
        <end position="153"/>
    </location>
</feature>
<dbReference type="RefSeq" id="WP_012873742.1">
    <property type="nucleotide sequence ID" value="NC_013524.1"/>
</dbReference>
<dbReference type="CDD" id="cd02440">
    <property type="entry name" value="AdoMet_MTases"/>
    <property type="match status" value="1"/>
</dbReference>
<dbReference type="Proteomes" id="UP000002027">
    <property type="component" value="Chromosome 2"/>
</dbReference>
<reference evidence="2 3" key="2">
    <citation type="journal article" date="2010" name="Stand. Genomic Sci.">
        <title>Complete genome sequence of Desulfohalobium retbaense type strain (HR(100)).</title>
        <authorList>
            <person name="Spring S."/>
            <person name="Nolan M."/>
            <person name="Lapidus A."/>
            <person name="Glavina Del Rio T."/>
            <person name="Copeland A."/>
            <person name="Tice H."/>
            <person name="Cheng J.F."/>
            <person name="Lucas S."/>
            <person name="Land M."/>
            <person name="Chen F."/>
            <person name="Bruce D."/>
            <person name="Goodwin L."/>
            <person name="Pitluck S."/>
            <person name="Ivanova N."/>
            <person name="Mavromatis K."/>
            <person name="Mikhailova N."/>
            <person name="Pati A."/>
            <person name="Chen A."/>
            <person name="Palaniappan K."/>
            <person name="Hauser L."/>
            <person name="Chang Y.J."/>
            <person name="Jeffries C.D."/>
            <person name="Munk C."/>
            <person name="Kiss H."/>
            <person name="Chain P."/>
            <person name="Han C."/>
            <person name="Brettin T."/>
            <person name="Detter J.C."/>
            <person name="Schuler E."/>
            <person name="Goker M."/>
            <person name="Rohde M."/>
            <person name="Bristow J."/>
            <person name="Eisen J.A."/>
            <person name="Markowitz V."/>
            <person name="Hugenholtz P."/>
            <person name="Kyrpides N.C."/>
            <person name="Klenk H.P."/>
        </authorList>
    </citation>
    <scope>NUCLEOTIDE SEQUENCE [LARGE SCALE GENOMIC DNA]</scope>
    <source>
        <strain evidence="3">ATCC 49802 / DSM 20745 / S 6022</strain>
    </source>
</reference>
<dbReference type="Pfam" id="PF13649">
    <property type="entry name" value="Methyltransf_25"/>
    <property type="match status" value="1"/>
</dbReference>
<keyword evidence="3" id="KW-1185">Reference proteome</keyword>
<evidence type="ECO:0000259" key="1">
    <source>
        <dbReference type="Pfam" id="PF13649"/>
    </source>
</evidence>
<proteinExistence type="predicted"/>
<keyword evidence="2" id="KW-0808">Transferase</keyword>
<dbReference type="GO" id="GO:0032259">
    <property type="term" value="P:methylation"/>
    <property type="evidence" value="ECO:0007669"/>
    <property type="project" value="UniProtKB-KW"/>
</dbReference>
<dbReference type="Gene3D" id="3.40.50.150">
    <property type="entry name" value="Vaccinia Virus protein VP39"/>
    <property type="match status" value="1"/>
</dbReference>
<dbReference type="InterPro" id="IPR029063">
    <property type="entry name" value="SAM-dependent_MTases_sf"/>
</dbReference>
<dbReference type="PANTHER" id="PTHR43591">
    <property type="entry name" value="METHYLTRANSFERASE"/>
    <property type="match status" value="1"/>
</dbReference>
<dbReference type="KEGG" id="sti:Sthe_3307"/>